<dbReference type="Pfam" id="PF18701">
    <property type="entry name" value="DUF5641"/>
    <property type="match status" value="1"/>
</dbReference>
<evidence type="ECO:0000313" key="3">
    <source>
        <dbReference type="EMBL" id="KAF9413673.1"/>
    </source>
</evidence>
<protein>
    <recommendedName>
        <fullName evidence="2">DUF5641 domain-containing protein</fullName>
    </recommendedName>
</protein>
<dbReference type="AlphaFoldDB" id="A0A835GEH4"/>
<proteinExistence type="predicted"/>
<gene>
    <name evidence="3" type="ORF">HW555_008119</name>
</gene>
<dbReference type="EMBL" id="JACKWZ010000152">
    <property type="protein sequence ID" value="KAF9413673.1"/>
    <property type="molecule type" value="Genomic_DNA"/>
</dbReference>
<evidence type="ECO:0000259" key="2">
    <source>
        <dbReference type="Pfam" id="PF18701"/>
    </source>
</evidence>
<feature type="non-terminal residue" evidence="3">
    <location>
        <position position="379"/>
    </location>
</feature>
<comment type="caution">
    <text evidence="3">The sequence shown here is derived from an EMBL/GenBank/DDBJ whole genome shotgun (WGS) entry which is preliminary data.</text>
</comment>
<accession>A0A835GEH4</accession>
<name>A0A835GEH4_SPOEX</name>
<feature type="chain" id="PRO_5032640926" description="DUF5641 domain-containing protein" evidence="1">
    <location>
        <begin position="25"/>
        <end position="379"/>
    </location>
</feature>
<feature type="signal peptide" evidence="1">
    <location>
        <begin position="1"/>
        <end position="24"/>
    </location>
</feature>
<evidence type="ECO:0000256" key="1">
    <source>
        <dbReference type="SAM" id="SignalP"/>
    </source>
</evidence>
<sequence>RFYARKFSLCLKFVSDSLLYCCCCYSLEQASTQMINVLQSWITPTQLSPGSTICSECFDLLQNRVNTMSEGSAMPLPALGHRRICFPRVNSILRAPRTYPVRHDRQERNILMRLVPPHLVSRMERVCAACWRSATREVQRQQQHDSNRPTVAHAVSIDDFNIPAPPPLPPSRPVAVQLAAPKITSSLYRRAANTSGHCIFVNCFENERLLVPCATKDLLLYHYKFYVPSGARICRHHLDHGSWNELTSQLRDFTGIQFDNIMTMMQRAANNRTNIRMMPPYLCHYWLGFNADQFYDLLNSIPNLAEQVPNASIALCIYLVKIGTVVLMHQDDVPPLRWPMGIITESFPGRDGTTRVAMVKTCSGSFKRPVVKLCPLPSQ</sequence>
<evidence type="ECO:0000313" key="4">
    <source>
        <dbReference type="Proteomes" id="UP000648187"/>
    </source>
</evidence>
<reference evidence="3" key="1">
    <citation type="submission" date="2020-08" db="EMBL/GenBank/DDBJ databases">
        <title>Spodoptera exigua strain:BAW_Kor-Di-RS1 Genome sequencing and assembly.</title>
        <authorList>
            <person name="Kim J."/>
            <person name="Nam H.Y."/>
            <person name="Kwon M."/>
            <person name="Choi J.H."/>
            <person name="Cho S.R."/>
            <person name="Kim G.-H."/>
        </authorList>
    </citation>
    <scope>NUCLEOTIDE SEQUENCE</scope>
    <source>
        <strain evidence="3">BAW_Kor-Di-RS1</strain>
        <tissue evidence="3">Whole-body</tissue>
    </source>
</reference>
<keyword evidence="1" id="KW-0732">Signal</keyword>
<dbReference type="InterPro" id="IPR040676">
    <property type="entry name" value="DUF5641"/>
</dbReference>
<organism evidence="3 4">
    <name type="scientific">Spodoptera exigua</name>
    <name type="common">Beet armyworm</name>
    <name type="synonym">Noctua fulgens</name>
    <dbReference type="NCBI Taxonomy" id="7107"/>
    <lineage>
        <taxon>Eukaryota</taxon>
        <taxon>Metazoa</taxon>
        <taxon>Ecdysozoa</taxon>
        <taxon>Arthropoda</taxon>
        <taxon>Hexapoda</taxon>
        <taxon>Insecta</taxon>
        <taxon>Pterygota</taxon>
        <taxon>Neoptera</taxon>
        <taxon>Endopterygota</taxon>
        <taxon>Lepidoptera</taxon>
        <taxon>Glossata</taxon>
        <taxon>Ditrysia</taxon>
        <taxon>Noctuoidea</taxon>
        <taxon>Noctuidae</taxon>
        <taxon>Amphipyrinae</taxon>
        <taxon>Spodoptera</taxon>
    </lineage>
</organism>
<feature type="domain" description="DUF5641" evidence="2">
    <location>
        <begin position="320"/>
        <end position="376"/>
    </location>
</feature>
<keyword evidence="4" id="KW-1185">Reference proteome</keyword>
<dbReference type="Proteomes" id="UP000648187">
    <property type="component" value="Unassembled WGS sequence"/>
</dbReference>